<proteinExistence type="predicted"/>
<reference evidence="2 3" key="1">
    <citation type="submission" date="2015-05" db="EMBL/GenBank/DDBJ databases">
        <title>Distinctive expansion of gene families associated with plant cell wall degradation and secondary metabolism in the genomes of grapevine trunk pathogens.</title>
        <authorList>
            <person name="Lawrence D.P."/>
            <person name="Travadon R."/>
            <person name="Rolshausen P.E."/>
            <person name="Baumgartner K."/>
        </authorList>
    </citation>
    <scope>NUCLEOTIDE SEQUENCE [LARGE SCALE GENOMIC DNA]</scope>
    <source>
        <strain evidence="2">UCRPC4</strain>
    </source>
</reference>
<name>A0A0G2EBG8_PHACM</name>
<protein>
    <submittedName>
        <fullName evidence="2">Uncharacterized protein</fullName>
    </submittedName>
</protein>
<evidence type="ECO:0000313" key="2">
    <source>
        <dbReference type="EMBL" id="KKY20312.1"/>
    </source>
</evidence>
<keyword evidence="3" id="KW-1185">Reference proteome</keyword>
<keyword evidence="1" id="KW-1133">Transmembrane helix</keyword>
<dbReference type="Proteomes" id="UP000053317">
    <property type="component" value="Unassembled WGS sequence"/>
</dbReference>
<dbReference type="AlphaFoldDB" id="A0A0G2EBG8"/>
<dbReference type="EMBL" id="LCWF01000098">
    <property type="protein sequence ID" value="KKY20312.1"/>
    <property type="molecule type" value="Genomic_DNA"/>
</dbReference>
<reference evidence="2 3" key="2">
    <citation type="submission" date="2015-05" db="EMBL/GenBank/DDBJ databases">
        <authorList>
            <person name="Morales-Cruz A."/>
            <person name="Amrine K.C."/>
            <person name="Cantu D."/>
        </authorList>
    </citation>
    <scope>NUCLEOTIDE SEQUENCE [LARGE SCALE GENOMIC DNA]</scope>
    <source>
        <strain evidence="2">UCRPC4</strain>
    </source>
</reference>
<evidence type="ECO:0000313" key="3">
    <source>
        <dbReference type="Proteomes" id="UP000053317"/>
    </source>
</evidence>
<comment type="caution">
    <text evidence="2">The sequence shown here is derived from an EMBL/GenBank/DDBJ whole genome shotgun (WGS) entry which is preliminary data.</text>
</comment>
<keyword evidence="1" id="KW-0472">Membrane</keyword>
<accession>A0A0G2EBG8</accession>
<gene>
    <name evidence="2" type="ORF">UCRPC4_g04202</name>
</gene>
<keyword evidence="1" id="KW-0812">Transmembrane</keyword>
<feature type="transmembrane region" description="Helical" evidence="1">
    <location>
        <begin position="361"/>
        <end position="384"/>
    </location>
</feature>
<dbReference type="OrthoDB" id="3596604at2759"/>
<evidence type="ECO:0000256" key="1">
    <source>
        <dbReference type="SAM" id="Phobius"/>
    </source>
</evidence>
<feature type="transmembrane region" description="Helical" evidence="1">
    <location>
        <begin position="51"/>
        <end position="76"/>
    </location>
</feature>
<sequence length="490" mass="54626">MLRWRLLATGWRSIEEFDLILSAESQFKVLRLLWIGGRSKPGFPFISRTQFICLLWLLISIVATILPALLGLTYSIDISNTYVKKNWGLITIADLSLIGHQNTDGPVTINTQQAAAQAYGIEGENYVIIDDTDPSDQIYYNAIYTDDMVDFFIVRFFDYNPENSLLSAESSRYLTTNATCESYNIITDANTNGTTLTYIDGDGSQANEYIEEYVPGLTTYILDTLHPCGERCASLLVYQAANNDTVDVSSFYKCNNSVSAVYGAPSWNASVYALPDVQAQIWAGAIGSTGFEVNGDQRQYQVYSGNTQFSTLGPLDYYSAQIAISGFTAYGLAAYNQNGVRQNVTGYTPNTALQLDVEWKWALTVLAIIPFLHFLAYVAVIAWANKAIIKDDSHLSTAKLLQPIVERLGNGGCILTGDDIVKRDEFKDSRVAYGFTDMGGEGENKVMHLGVIFEHPQEGYRPVIERAWPDGRYNGPDDEKFRKRSRRMSL</sequence>
<organism evidence="2 3">
    <name type="scientific">Phaeomoniella chlamydospora</name>
    <name type="common">Phaeoacremonium chlamydosporum</name>
    <dbReference type="NCBI Taxonomy" id="158046"/>
    <lineage>
        <taxon>Eukaryota</taxon>
        <taxon>Fungi</taxon>
        <taxon>Dikarya</taxon>
        <taxon>Ascomycota</taxon>
        <taxon>Pezizomycotina</taxon>
        <taxon>Eurotiomycetes</taxon>
        <taxon>Chaetothyriomycetidae</taxon>
        <taxon>Phaeomoniellales</taxon>
        <taxon>Phaeomoniellaceae</taxon>
        <taxon>Phaeomoniella</taxon>
    </lineage>
</organism>